<evidence type="ECO:0000313" key="4">
    <source>
        <dbReference type="Proteomes" id="UP000582213"/>
    </source>
</evidence>
<evidence type="ECO:0000313" key="2">
    <source>
        <dbReference type="EMBL" id="QGR17817.1"/>
    </source>
</evidence>
<proteinExistence type="predicted"/>
<sequence length="105" mass="12799">MNGKIQFGDNWVKVRESVFYLTPSALAVLKEWYTKCVEFWGKDFEEYLVKDLEYYVKAFEMLNPKDKDEAKHFFKILEEIMSHVDYKAKEIIDRIYDNFVFKKFE</sequence>
<reference evidence="2 3" key="1">
    <citation type="submission" date="2019-10" db="EMBL/GenBank/DDBJ databases">
        <title>Genome Sequences from Six Type Strain Members of the Archaeal Family Sulfolobaceae: Acidianus ambivalens, Acidianus infernus, Metallosphaera prunae, Stygiolobus azoricus, Sulfolobus metallicus, and Sulfurisphaera ohwakuensis.</title>
        <authorList>
            <person name="Counts J.A."/>
            <person name="Kelly R.M."/>
        </authorList>
    </citation>
    <scope>NUCLEOTIDE SEQUENCE [LARGE SCALE GENOMIC DNA]</scope>
    <source>
        <strain evidence="2 3">TA-1</strain>
    </source>
</reference>
<evidence type="ECO:0000313" key="1">
    <source>
        <dbReference type="EMBL" id="MBB5253511.1"/>
    </source>
</evidence>
<accession>A0A650CK23</accession>
<dbReference type="AlphaFoldDB" id="A0A650CK23"/>
<keyword evidence="3" id="KW-1185">Reference proteome</keyword>
<dbReference type="EMBL" id="CP045484">
    <property type="protein sequence ID" value="QGR17817.1"/>
    <property type="molecule type" value="Genomic_DNA"/>
</dbReference>
<reference evidence="1 4" key="2">
    <citation type="submission" date="2020-08" db="EMBL/GenBank/DDBJ databases">
        <title>Genomic Encyclopedia of Type Strains, Phase IV (KMG-IV): sequencing the most valuable type-strain genomes for metagenomic binning, comparative biology and taxonomic classification.</title>
        <authorList>
            <person name="Goeker M."/>
        </authorList>
    </citation>
    <scope>NUCLEOTIDE SEQUENCE [LARGE SCALE GENOMIC DNA]</scope>
    <source>
        <strain evidence="1 4">DSM 12421</strain>
    </source>
</reference>
<dbReference type="KEGG" id="soh:D1869_11990"/>
<dbReference type="OrthoDB" id="44126at2157"/>
<dbReference type="RefSeq" id="WP_156015281.1">
    <property type="nucleotide sequence ID" value="NZ_CP045484.1"/>
</dbReference>
<name>A0A650CK23_SULOH</name>
<gene>
    <name evidence="2" type="ORF">D1869_11990</name>
    <name evidence="1" type="ORF">HNQ62_001272</name>
</gene>
<organism evidence="2 3">
    <name type="scientific">Sulfurisphaera ohwakuensis</name>
    <dbReference type="NCBI Taxonomy" id="69656"/>
    <lineage>
        <taxon>Archaea</taxon>
        <taxon>Thermoproteota</taxon>
        <taxon>Thermoprotei</taxon>
        <taxon>Sulfolobales</taxon>
        <taxon>Sulfolobaceae</taxon>
        <taxon>Sulfurisphaera</taxon>
    </lineage>
</organism>
<dbReference type="Proteomes" id="UP000582213">
    <property type="component" value="Unassembled WGS sequence"/>
</dbReference>
<dbReference type="EMBL" id="JACHFY010000004">
    <property type="protein sequence ID" value="MBB5253511.1"/>
    <property type="molecule type" value="Genomic_DNA"/>
</dbReference>
<protein>
    <submittedName>
        <fullName evidence="2">Uncharacterized protein</fullName>
    </submittedName>
</protein>
<evidence type="ECO:0000313" key="3">
    <source>
        <dbReference type="Proteomes" id="UP000427373"/>
    </source>
</evidence>
<dbReference type="GeneID" id="42801976"/>
<dbReference type="Proteomes" id="UP000427373">
    <property type="component" value="Chromosome"/>
</dbReference>